<reference evidence="8" key="1">
    <citation type="submission" date="2021-10" db="EMBL/GenBank/DDBJ databases">
        <title>Novel species in genus Arthrobacter.</title>
        <authorList>
            <person name="Liu Y."/>
        </authorList>
    </citation>
    <scope>NUCLEOTIDE SEQUENCE</scope>
    <source>
        <strain evidence="7">Zg-Y786</strain>
        <strain evidence="8">Zg-Y809</strain>
    </source>
</reference>
<dbReference type="Proteomes" id="UP001139264">
    <property type="component" value="Unassembled WGS sequence"/>
</dbReference>
<accession>A0A9X1M0Z8</accession>
<gene>
    <name evidence="8" type="ORF">LJ751_07525</name>
    <name evidence="7" type="ORF">LJ752_03415</name>
</gene>
<evidence type="ECO:0000256" key="4">
    <source>
        <dbReference type="ARBA" id="ARBA00022989"/>
    </source>
</evidence>
<keyword evidence="2" id="KW-1003">Cell membrane</keyword>
<evidence type="ECO:0000256" key="5">
    <source>
        <dbReference type="ARBA" id="ARBA00023136"/>
    </source>
</evidence>
<name>A0A9X1M0Z8_9MICC</name>
<feature type="transmembrane region" description="Helical" evidence="6">
    <location>
        <begin position="52"/>
        <end position="74"/>
    </location>
</feature>
<feature type="transmembrane region" description="Helical" evidence="6">
    <location>
        <begin position="164"/>
        <end position="186"/>
    </location>
</feature>
<evidence type="ECO:0000313" key="8">
    <source>
        <dbReference type="EMBL" id="MCC3269211.1"/>
    </source>
</evidence>
<comment type="caution">
    <text evidence="8">The sequence shown here is derived from an EMBL/GenBank/DDBJ whole genome shotgun (WGS) entry which is preliminary data.</text>
</comment>
<dbReference type="EMBL" id="JAJFZQ010000003">
    <property type="protein sequence ID" value="MCC3265093.1"/>
    <property type="molecule type" value="Genomic_DNA"/>
</dbReference>
<evidence type="ECO:0000313" key="7">
    <source>
        <dbReference type="EMBL" id="MCC3265093.1"/>
    </source>
</evidence>
<evidence type="ECO:0000256" key="1">
    <source>
        <dbReference type="ARBA" id="ARBA00004651"/>
    </source>
</evidence>
<keyword evidence="5 6" id="KW-0472">Membrane</keyword>
<feature type="transmembrane region" description="Helical" evidence="6">
    <location>
        <begin position="20"/>
        <end position="40"/>
    </location>
</feature>
<dbReference type="GO" id="GO:0005886">
    <property type="term" value="C:plasma membrane"/>
    <property type="evidence" value="ECO:0007669"/>
    <property type="project" value="UniProtKB-SubCell"/>
</dbReference>
<proteinExistence type="predicted"/>
<evidence type="ECO:0000313" key="10">
    <source>
        <dbReference type="Proteomes" id="UP001139264"/>
    </source>
</evidence>
<dbReference type="RefSeq" id="WP_227889937.1">
    <property type="nucleotide sequence ID" value="NZ_CP095461.1"/>
</dbReference>
<feature type="transmembrane region" description="Helical" evidence="6">
    <location>
        <begin position="233"/>
        <end position="255"/>
    </location>
</feature>
<dbReference type="InterPro" id="IPR022791">
    <property type="entry name" value="L-PG_synthase/AglD"/>
</dbReference>
<keyword evidence="4 6" id="KW-1133">Transmembrane helix</keyword>
<dbReference type="PANTHER" id="PTHR39087:SF2">
    <property type="entry name" value="UPF0104 MEMBRANE PROTEIN MJ1595"/>
    <property type="match status" value="1"/>
</dbReference>
<dbReference type="AlphaFoldDB" id="A0A9X1M0Z8"/>
<evidence type="ECO:0000256" key="3">
    <source>
        <dbReference type="ARBA" id="ARBA00022692"/>
    </source>
</evidence>
<keyword evidence="9" id="KW-1185">Reference proteome</keyword>
<evidence type="ECO:0000256" key="2">
    <source>
        <dbReference type="ARBA" id="ARBA00022475"/>
    </source>
</evidence>
<keyword evidence="3 6" id="KW-0812">Transmembrane</keyword>
<evidence type="ECO:0000313" key="9">
    <source>
        <dbReference type="Proteomes" id="UP001139168"/>
    </source>
</evidence>
<dbReference type="Pfam" id="PF03706">
    <property type="entry name" value="LPG_synthase_TM"/>
    <property type="match status" value="1"/>
</dbReference>
<evidence type="ECO:0000256" key="6">
    <source>
        <dbReference type="SAM" id="Phobius"/>
    </source>
</evidence>
<feature type="transmembrane region" description="Helical" evidence="6">
    <location>
        <begin position="129"/>
        <end position="152"/>
    </location>
</feature>
<protein>
    <submittedName>
        <fullName evidence="8">Flippase-like domain-containing protein</fullName>
    </submittedName>
</protein>
<organism evidence="8 10">
    <name type="scientific">Arthrobacter gengyunqii</name>
    <dbReference type="NCBI Taxonomy" id="2886940"/>
    <lineage>
        <taxon>Bacteria</taxon>
        <taxon>Bacillati</taxon>
        <taxon>Actinomycetota</taxon>
        <taxon>Actinomycetes</taxon>
        <taxon>Micrococcales</taxon>
        <taxon>Micrococcaceae</taxon>
        <taxon>Arthrobacter</taxon>
    </lineage>
</organism>
<dbReference type="EMBL" id="JAJFZP010000006">
    <property type="protein sequence ID" value="MCC3269211.1"/>
    <property type="molecule type" value="Genomic_DNA"/>
</dbReference>
<dbReference type="NCBIfam" id="TIGR00374">
    <property type="entry name" value="flippase-like domain"/>
    <property type="match status" value="1"/>
</dbReference>
<comment type="subcellular location">
    <subcellularLocation>
        <location evidence="1">Cell membrane</location>
        <topology evidence="1">Multi-pass membrane protein</topology>
    </subcellularLocation>
</comment>
<feature type="transmembrane region" description="Helical" evidence="6">
    <location>
        <begin position="320"/>
        <end position="338"/>
    </location>
</feature>
<dbReference type="PANTHER" id="PTHR39087">
    <property type="entry name" value="UPF0104 MEMBRANE PROTEIN MJ1595"/>
    <property type="match status" value="1"/>
</dbReference>
<sequence>MTLHLRAAWHRVEHSRLLRWTVAVLAVVLVIEYVVLPQLVGSGNVVSAVLRLPLSLVLCALLLEAASLAAYSWLTREVLPGDRRPGFFTLFRIDLADLAVNHTVPGGGTTSAAARFRLLTRCGVQSEDALSAATVQVVGANLVLAGLFGLGLLTVHGASAGGRYLTIAGAVVLVLLALSIAVLTVLDRHLAGAVHAVRAVARAVRIVSPASAEQFVRTIAGEVQMLRRDPRRLAAAVVLAALRYVLDAACLWLFLAAFGHVLHPAELLLAYSLANLVALVPLTPGGLGLVEGVLVPMLVAFGAPDHAALLGVLSWRLVQFWLPIPAGGLAYLSLRLGILRRTRKRPRNEGSGAALTAAGHSQPGD</sequence>
<dbReference type="Proteomes" id="UP001139168">
    <property type="component" value="Unassembled WGS sequence"/>
</dbReference>